<gene>
    <name evidence="2" type="ORF">JIN81_04410</name>
</gene>
<sequence length="239" mass="26471">MKFLLVIIGCVLPLGGFELPEASKQCIVGVSAGWDSSHVTLTCYERKGNSWTPVHGPWPGRLGKSGSVWGLGLHPNPAGSKLKVEGDGRAPAGVFRIGGAWGYDGAIRKHPKLFYRKITSRDLWVEDSKSPSYNRHLVLDHEPATAWEKKQQMRQGDHAHSLKLFVGHNAPPRVKPGGGSAIFFHIWRGGGSKPTAGCTTLSEDRLRTMIAWIDPDKQPLYVLLPKDEYGRHRSLWRLP</sequence>
<dbReference type="EMBL" id="JAENII010000002">
    <property type="protein sequence ID" value="MBK1826249.1"/>
    <property type="molecule type" value="Genomic_DNA"/>
</dbReference>
<protein>
    <recommendedName>
        <fullName evidence="1">L,D-TPase catalytic domain-containing protein</fullName>
    </recommendedName>
</protein>
<reference evidence="2" key="1">
    <citation type="submission" date="2021-01" db="EMBL/GenBank/DDBJ databases">
        <title>Modified the classification status of verrucomicrobia.</title>
        <authorList>
            <person name="Feng X."/>
        </authorList>
    </citation>
    <scope>NUCLEOTIDE SEQUENCE</scope>
    <source>
        <strain evidence="2">KCTC 22201</strain>
    </source>
</reference>
<keyword evidence="3" id="KW-1185">Reference proteome</keyword>
<evidence type="ECO:0000313" key="3">
    <source>
        <dbReference type="Proteomes" id="UP000658278"/>
    </source>
</evidence>
<dbReference type="InterPro" id="IPR005490">
    <property type="entry name" value="LD_TPept_cat_dom"/>
</dbReference>
<proteinExistence type="predicted"/>
<dbReference type="AlphaFoldDB" id="A0A934VDG5"/>
<dbReference type="Pfam" id="PF03734">
    <property type="entry name" value="YkuD"/>
    <property type="match status" value="1"/>
</dbReference>
<dbReference type="RefSeq" id="WP_200276868.1">
    <property type="nucleotide sequence ID" value="NZ_JAENII010000002.1"/>
</dbReference>
<dbReference type="GO" id="GO:0016740">
    <property type="term" value="F:transferase activity"/>
    <property type="evidence" value="ECO:0007669"/>
    <property type="project" value="InterPro"/>
</dbReference>
<dbReference type="PANTHER" id="PTHR38589:SF1">
    <property type="entry name" value="BLR0621 PROTEIN"/>
    <property type="match status" value="1"/>
</dbReference>
<name>A0A934VDG5_9BACT</name>
<dbReference type="Proteomes" id="UP000658278">
    <property type="component" value="Unassembled WGS sequence"/>
</dbReference>
<feature type="domain" description="L,D-TPase catalytic" evidence="1">
    <location>
        <begin position="82"/>
        <end position="216"/>
    </location>
</feature>
<comment type="caution">
    <text evidence="2">The sequence shown here is derived from an EMBL/GenBank/DDBJ whole genome shotgun (WGS) entry which is preliminary data.</text>
</comment>
<evidence type="ECO:0000313" key="2">
    <source>
        <dbReference type="EMBL" id="MBK1826249.1"/>
    </source>
</evidence>
<accession>A0A934VDG5</accession>
<dbReference type="PANTHER" id="PTHR38589">
    <property type="entry name" value="BLR0621 PROTEIN"/>
    <property type="match status" value="1"/>
</dbReference>
<evidence type="ECO:0000259" key="1">
    <source>
        <dbReference type="Pfam" id="PF03734"/>
    </source>
</evidence>
<organism evidence="2 3">
    <name type="scientific">Haloferula rosea</name>
    <dbReference type="NCBI Taxonomy" id="490093"/>
    <lineage>
        <taxon>Bacteria</taxon>
        <taxon>Pseudomonadati</taxon>
        <taxon>Verrucomicrobiota</taxon>
        <taxon>Verrucomicrobiia</taxon>
        <taxon>Verrucomicrobiales</taxon>
        <taxon>Verrucomicrobiaceae</taxon>
        <taxon>Haloferula</taxon>
    </lineage>
</organism>